<dbReference type="GO" id="GO:0016301">
    <property type="term" value="F:kinase activity"/>
    <property type="evidence" value="ECO:0007669"/>
    <property type="project" value="UniProtKB-KW"/>
</dbReference>
<keyword evidence="3" id="KW-0418">Kinase</keyword>
<dbReference type="PANTHER" id="PTHR43095:SF5">
    <property type="entry name" value="XYLULOSE KINASE"/>
    <property type="match status" value="1"/>
</dbReference>
<dbReference type="Pfam" id="PF02782">
    <property type="entry name" value="FGGY_C"/>
    <property type="match status" value="1"/>
</dbReference>
<evidence type="ECO:0000256" key="1">
    <source>
        <dbReference type="ARBA" id="ARBA00009156"/>
    </source>
</evidence>
<dbReference type="InterPro" id="IPR050406">
    <property type="entry name" value="FGGY_Carb_Kinase"/>
</dbReference>
<keyword evidence="7" id="KW-1185">Reference proteome</keyword>
<evidence type="ECO:0000259" key="4">
    <source>
        <dbReference type="Pfam" id="PF00370"/>
    </source>
</evidence>
<dbReference type="InterPro" id="IPR018484">
    <property type="entry name" value="FGGY_N"/>
</dbReference>
<dbReference type="InterPro" id="IPR000577">
    <property type="entry name" value="Carb_kinase_FGGY"/>
</dbReference>
<evidence type="ECO:0000259" key="5">
    <source>
        <dbReference type="Pfam" id="PF02782"/>
    </source>
</evidence>
<evidence type="ECO:0000313" key="7">
    <source>
        <dbReference type="Proteomes" id="UP000266552"/>
    </source>
</evidence>
<dbReference type="AlphaFoldDB" id="A0A385TIS8"/>
<dbReference type="Gene3D" id="3.30.420.40">
    <property type="match status" value="2"/>
</dbReference>
<dbReference type="InterPro" id="IPR018485">
    <property type="entry name" value="FGGY_C"/>
</dbReference>
<sequence length="457" mass="49263">MPMKYIGLDIGTTNICGVVFDAGLGEILSTAAEANRAARDGAYPWERLQDPEAIWLQAEAVMRQLQLEHPDISGIGVTGQMHGILYLDELGSAVSPLYTWQDQRGAERLTQQTYAERLSELTGYTLSTGYGVVTHFFNWMNHLIPSSACRVCTIPDYIVIKLTGRHNPVMDPTHAAGIGCYSSQKQDFDAEAMEQAGINRSWFPTVRASGTMAGSTSGGIPVFVSLGDNQASFLGSVKDIHRTVLLNIGTGGQLSIHEPMNGPDVPEGLEARPFPGGGRLLVGSSLCGGKAYAILEQFFRKVIASYTGEPVSAGQVYAWMERLAAEDSSCGGESLSVNTQFLGTRQEPDRRGQIGGISVDNFLPELLVVGFLRGMVEELHTYFERLPRDIRHNVTSLVGAGNAIRSNDRLRDEAARQFGLPMHVPTHSEEGAVGAALTAAVGSGEVDSFETAGQRLS</sequence>
<dbReference type="PIRSF" id="PIRSF000538">
    <property type="entry name" value="GlpK"/>
    <property type="match status" value="1"/>
</dbReference>
<dbReference type="GO" id="GO:0005975">
    <property type="term" value="P:carbohydrate metabolic process"/>
    <property type="evidence" value="ECO:0007669"/>
    <property type="project" value="InterPro"/>
</dbReference>
<dbReference type="CDD" id="cd07777">
    <property type="entry name" value="ASKHA_NBD_FGGY_SHK"/>
    <property type="match status" value="1"/>
</dbReference>
<accession>A0A385TIS8</accession>
<dbReference type="PANTHER" id="PTHR43095">
    <property type="entry name" value="SUGAR KINASE"/>
    <property type="match status" value="1"/>
</dbReference>
<organism evidence="6 7">
    <name type="scientific">Paenibacillus lautus</name>
    <name type="common">Bacillus lautus</name>
    <dbReference type="NCBI Taxonomy" id="1401"/>
    <lineage>
        <taxon>Bacteria</taxon>
        <taxon>Bacillati</taxon>
        <taxon>Bacillota</taxon>
        <taxon>Bacilli</taxon>
        <taxon>Bacillales</taxon>
        <taxon>Paenibacillaceae</taxon>
        <taxon>Paenibacillus</taxon>
    </lineage>
</organism>
<evidence type="ECO:0000313" key="6">
    <source>
        <dbReference type="EMBL" id="AYB43579.1"/>
    </source>
</evidence>
<reference evidence="6 7" key="1">
    <citation type="submission" date="2018-09" db="EMBL/GenBank/DDBJ databases">
        <title>Genome Sequence of Paenibacillus lautus Strain E7593-69, Azo Dye-Degrading Bacteria, Isolated from Commercial Tattoo Inks.</title>
        <authorList>
            <person name="Nho S.W."/>
            <person name="Kim S.-J."/>
            <person name="Kweon O."/>
            <person name="Cerniglia C.E."/>
        </authorList>
    </citation>
    <scope>NUCLEOTIDE SEQUENCE [LARGE SCALE GENOMIC DNA]</scope>
    <source>
        <strain evidence="6 7">E7593-69</strain>
    </source>
</reference>
<dbReference type="Proteomes" id="UP000266552">
    <property type="component" value="Chromosome"/>
</dbReference>
<dbReference type="InterPro" id="IPR043129">
    <property type="entry name" value="ATPase_NBD"/>
</dbReference>
<feature type="domain" description="Carbohydrate kinase FGGY C-terminal" evidence="5">
    <location>
        <begin position="279"/>
        <end position="442"/>
    </location>
</feature>
<name>A0A385TIS8_PAELA</name>
<evidence type="ECO:0000256" key="2">
    <source>
        <dbReference type="ARBA" id="ARBA00022679"/>
    </source>
</evidence>
<dbReference type="KEGG" id="plw:D5F53_09885"/>
<dbReference type="Pfam" id="PF00370">
    <property type="entry name" value="FGGY_N"/>
    <property type="match status" value="1"/>
</dbReference>
<comment type="similarity">
    <text evidence="1">Belongs to the FGGY kinase family.</text>
</comment>
<evidence type="ECO:0008006" key="8">
    <source>
        <dbReference type="Google" id="ProtNLM"/>
    </source>
</evidence>
<evidence type="ECO:0000256" key="3">
    <source>
        <dbReference type="ARBA" id="ARBA00022777"/>
    </source>
</evidence>
<gene>
    <name evidence="6" type="ORF">D5F53_09885</name>
</gene>
<keyword evidence="2" id="KW-0808">Transferase</keyword>
<protein>
    <recommendedName>
        <fullName evidence="8">Carbohydrate kinase</fullName>
    </recommendedName>
</protein>
<feature type="domain" description="Carbohydrate kinase FGGY N-terminal" evidence="4">
    <location>
        <begin position="5"/>
        <end position="235"/>
    </location>
</feature>
<dbReference type="EMBL" id="CP032412">
    <property type="protein sequence ID" value="AYB43579.1"/>
    <property type="molecule type" value="Genomic_DNA"/>
</dbReference>
<dbReference type="SUPFAM" id="SSF53067">
    <property type="entry name" value="Actin-like ATPase domain"/>
    <property type="match status" value="2"/>
</dbReference>
<proteinExistence type="inferred from homology"/>